<organism evidence="4 5">
    <name type="scientific">Novosphingobium barchaimii LL02</name>
    <dbReference type="NCBI Taxonomy" id="1114963"/>
    <lineage>
        <taxon>Bacteria</taxon>
        <taxon>Pseudomonadati</taxon>
        <taxon>Pseudomonadota</taxon>
        <taxon>Alphaproteobacteria</taxon>
        <taxon>Sphingomonadales</taxon>
        <taxon>Sphingomonadaceae</taxon>
        <taxon>Novosphingobium</taxon>
    </lineage>
</organism>
<dbReference type="GO" id="GO:0004300">
    <property type="term" value="F:enoyl-CoA hydratase activity"/>
    <property type="evidence" value="ECO:0007669"/>
    <property type="project" value="UniProtKB-EC"/>
</dbReference>
<evidence type="ECO:0000256" key="3">
    <source>
        <dbReference type="ARBA" id="ARBA00023239"/>
    </source>
</evidence>
<dbReference type="OrthoDB" id="7225138at2"/>
<dbReference type="InterPro" id="IPR029045">
    <property type="entry name" value="ClpP/crotonase-like_dom_sf"/>
</dbReference>
<dbReference type="EMBL" id="JACU01000007">
    <property type="protein sequence ID" value="KMS53537.1"/>
    <property type="molecule type" value="Genomic_DNA"/>
</dbReference>
<sequence length="262" mass="27153">MTDTVDDVVLFEIVDGHIGLVTLNRPEKRNAVNGAVARAIDAIVKQTEADPAIWAVVITSAEGPTFCAGADLAEVAAGRGDDLSTPDGGFAGFVEAVRVKPWIAAVKGSALGGGLEISLACDLRVVADTTVLGLPEVKRGLIAGAGGIYRLPRQLPRAIALEMIATGEPIAAPRAAALGLVNRVVAEGEVIDAALGLARAICANSPVAVRESLQVARSAADVPESASIQASREAFERLMLTDDFVEGPRAFVEKRPPQWSGC</sequence>
<dbReference type="Pfam" id="PF00378">
    <property type="entry name" value="ECH_1"/>
    <property type="match status" value="1"/>
</dbReference>
<dbReference type="PANTHER" id="PTHR11941">
    <property type="entry name" value="ENOYL-COA HYDRATASE-RELATED"/>
    <property type="match status" value="1"/>
</dbReference>
<dbReference type="PANTHER" id="PTHR11941:SF169">
    <property type="entry name" value="(7AS)-7A-METHYL-1,5-DIOXO-2,3,5,6,7,7A-HEXAHYDRO-1H-INDENE-CARBOXYL-COA HYDROLASE"/>
    <property type="match status" value="1"/>
</dbReference>
<name>A0A0J7XPF2_9SPHN</name>
<gene>
    <name evidence="4" type="ORF">V474_22885</name>
</gene>
<dbReference type="RefSeq" id="WP_059152495.1">
    <property type="nucleotide sequence ID" value="NZ_KQ130455.1"/>
</dbReference>
<reference evidence="4 5" key="1">
    <citation type="journal article" date="2015" name="G3 (Bethesda)">
        <title>Insights into Ongoing Evolution of the Hexachlorocyclohexane Catabolic Pathway from Comparative Genomics of Ten Sphingomonadaceae Strains.</title>
        <authorList>
            <person name="Pearce S.L."/>
            <person name="Oakeshott J.G."/>
            <person name="Pandey G."/>
        </authorList>
    </citation>
    <scope>NUCLEOTIDE SEQUENCE [LARGE SCALE GENOMIC DNA]</scope>
    <source>
        <strain evidence="4 5">LL02</strain>
    </source>
</reference>
<comment type="similarity">
    <text evidence="1">Belongs to the enoyl-CoA hydratase/isomerase family.</text>
</comment>
<dbReference type="GO" id="GO:0006635">
    <property type="term" value="P:fatty acid beta-oxidation"/>
    <property type="evidence" value="ECO:0007669"/>
    <property type="project" value="TreeGrafter"/>
</dbReference>
<dbReference type="EC" id="4.2.1.17" evidence="4"/>
<dbReference type="InterPro" id="IPR001753">
    <property type="entry name" value="Enoyl-CoA_hydra/iso"/>
</dbReference>
<evidence type="ECO:0000313" key="5">
    <source>
        <dbReference type="Proteomes" id="UP000052268"/>
    </source>
</evidence>
<dbReference type="CDD" id="cd06558">
    <property type="entry name" value="crotonase-like"/>
    <property type="match status" value="1"/>
</dbReference>
<dbReference type="PATRIC" id="fig|1114963.3.peg.3417"/>
<dbReference type="SUPFAM" id="SSF52096">
    <property type="entry name" value="ClpP/crotonase"/>
    <property type="match status" value="1"/>
</dbReference>
<evidence type="ECO:0000313" key="4">
    <source>
        <dbReference type="EMBL" id="KMS53537.1"/>
    </source>
</evidence>
<dbReference type="Gene3D" id="1.10.12.10">
    <property type="entry name" value="Lyase 2-enoyl-coa Hydratase, Chain A, domain 2"/>
    <property type="match status" value="1"/>
</dbReference>
<keyword evidence="2" id="KW-0443">Lipid metabolism</keyword>
<dbReference type="Proteomes" id="UP000052268">
    <property type="component" value="Unassembled WGS sequence"/>
</dbReference>
<dbReference type="InterPro" id="IPR014748">
    <property type="entry name" value="Enoyl-CoA_hydra_C"/>
</dbReference>
<comment type="caution">
    <text evidence="4">The sequence shown here is derived from an EMBL/GenBank/DDBJ whole genome shotgun (WGS) entry which is preliminary data.</text>
</comment>
<keyword evidence="3 4" id="KW-0456">Lyase</keyword>
<dbReference type="AlphaFoldDB" id="A0A0J7XPF2"/>
<protein>
    <submittedName>
        <fullName evidence="4">Enoyl-CoA hydratase</fullName>
        <ecNumber evidence="4">4.2.1.17</ecNumber>
    </submittedName>
</protein>
<dbReference type="Gene3D" id="3.90.226.10">
    <property type="entry name" value="2-enoyl-CoA Hydratase, Chain A, domain 1"/>
    <property type="match status" value="1"/>
</dbReference>
<keyword evidence="5" id="KW-1185">Reference proteome</keyword>
<evidence type="ECO:0000256" key="1">
    <source>
        <dbReference type="ARBA" id="ARBA00005254"/>
    </source>
</evidence>
<evidence type="ECO:0000256" key="2">
    <source>
        <dbReference type="ARBA" id="ARBA00023098"/>
    </source>
</evidence>
<accession>A0A0J7XPF2</accession>
<proteinExistence type="inferred from homology"/>